<dbReference type="EMBL" id="CP002026">
    <property type="protein sequence ID" value="ADH91356.1"/>
    <property type="molecule type" value="Genomic_DNA"/>
</dbReference>
<reference evidence="5 6" key="1">
    <citation type="journal article" date="2012" name="Stand. Genomic Sci.">
        <title>Complete genome sequence of the facultatively chemolithoautotrophic and methylotrophic alpha Proteobacterium Starkeya novella type strain (ATCC 8093(T)).</title>
        <authorList>
            <person name="Kappler U."/>
            <person name="Davenport K."/>
            <person name="Beatson S."/>
            <person name="Lucas S."/>
            <person name="Lapidus A."/>
            <person name="Copeland A."/>
            <person name="Berry K.W."/>
            <person name="Glavina Del Rio T."/>
            <person name="Hammon N."/>
            <person name="Dalin E."/>
            <person name="Tice H."/>
            <person name="Pitluck S."/>
            <person name="Richardson P."/>
            <person name="Bruce D."/>
            <person name="Goodwin L.A."/>
            <person name="Han C."/>
            <person name="Tapia R."/>
            <person name="Detter J.C."/>
            <person name="Chang Y.J."/>
            <person name="Jeffries C.D."/>
            <person name="Land M."/>
            <person name="Hauser L."/>
            <person name="Kyrpides N.C."/>
            <person name="Goker M."/>
            <person name="Ivanova N."/>
            <person name="Klenk H.P."/>
            <person name="Woyke T."/>
        </authorList>
    </citation>
    <scope>NUCLEOTIDE SEQUENCE [LARGE SCALE GENOMIC DNA]</scope>
    <source>
        <strain evidence="6">ATCC 8093 / DSM 506 / JCM 20403 / CCM 1077 / IAM 12100 / NBRC 12443 / NCIMB 10456</strain>
    </source>
</reference>
<dbReference type="PRINTS" id="PR00033">
    <property type="entry name" value="HTHASNC"/>
</dbReference>
<dbReference type="PRINTS" id="PR00035">
    <property type="entry name" value="HTHGNTR"/>
</dbReference>
<dbReference type="Pfam" id="PF00392">
    <property type="entry name" value="GntR"/>
    <property type="match status" value="1"/>
</dbReference>
<gene>
    <name evidence="5" type="ordered locus">Snov_4086</name>
</gene>
<evidence type="ECO:0000313" key="5">
    <source>
        <dbReference type="EMBL" id="ADH91356.1"/>
    </source>
</evidence>
<dbReference type="SUPFAM" id="SSF46785">
    <property type="entry name" value="Winged helix' DNA-binding domain"/>
    <property type="match status" value="1"/>
</dbReference>
<accession>D7A0N5</accession>
<dbReference type="InterPro" id="IPR036390">
    <property type="entry name" value="WH_DNA-bd_sf"/>
</dbReference>
<dbReference type="KEGG" id="sno:Snov_4086"/>
<dbReference type="GO" id="GO:0003700">
    <property type="term" value="F:DNA-binding transcription factor activity"/>
    <property type="evidence" value="ECO:0007669"/>
    <property type="project" value="InterPro"/>
</dbReference>
<dbReference type="InterPro" id="IPR036388">
    <property type="entry name" value="WH-like_DNA-bd_sf"/>
</dbReference>
<evidence type="ECO:0000259" key="4">
    <source>
        <dbReference type="PROSITE" id="PS50949"/>
    </source>
</evidence>
<dbReference type="GO" id="GO:0043565">
    <property type="term" value="F:sequence-specific DNA binding"/>
    <property type="evidence" value="ECO:0007669"/>
    <property type="project" value="InterPro"/>
</dbReference>
<protein>
    <submittedName>
        <fullName evidence="5">Transcriptional regulator, GntR family</fullName>
    </submittedName>
</protein>
<evidence type="ECO:0000256" key="1">
    <source>
        <dbReference type="ARBA" id="ARBA00023015"/>
    </source>
</evidence>
<dbReference type="PROSITE" id="PS50949">
    <property type="entry name" value="HTH_GNTR"/>
    <property type="match status" value="1"/>
</dbReference>
<dbReference type="SMART" id="SM00895">
    <property type="entry name" value="FCD"/>
    <property type="match status" value="1"/>
</dbReference>
<dbReference type="STRING" id="639283.Snov_4086"/>
<keyword evidence="1" id="KW-0805">Transcription regulation</keyword>
<dbReference type="Proteomes" id="UP000006633">
    <property type="component" value="Chromosome"/>
</dbReference>
<dbReference type="CDD" id="cd07377">
    <property type="entry name" value="WHTH_GntR"/>
    <property type="match status" value="1"/>
</dbReference>
<name>D7A0N5_ANCN5</name>
<dbReference type="SUPFAM" id="SSF48008">
    <property type="entry name" value="GntR ligand-binding domain-like"/>
    <property type="match status" value="1"/>
</dbReference>
<dbReference type="InterPro" id="IPR008920">
    <property type="entry name" value="TF_FadR/GntR_C"/>
</dbReference>
<keyword evidence="3" id="KW-0804">Transcription</keyword>
<evidence type="ECO:0000256" key="3">
    <source>
        <dbReference type="ARBA" id="ARBA00023163"/>
    </source>
</evidence>
<dbReference type="Pfam" id="PF07729">
    <property type="entry name" value="FCD"/>
    <property type="match status" value="1"/>
</dbReference>
<dbReference type="PANTHER" id="PTHR43537">
    <property type="entry name" value="TRANSCRIPTIONAL REGULATOR, GNTR FAMILY"/>
    <property type="match status" value="1"/>
</dbReference>
<feature type="domain" description="HTH gntR-type" evidence="4">
    <location>
        <begin position="27"/>
        <end position="94"/>
    </location>
</feature>
<evidence type="ECO:0000313" key="6">
    <source>
        <dbReference type="Proteomes" id="UP000006633"/>
    </source>
</evidence>
<keyword evidence="6" id="KW-1185">Reference proteome</keyword>
<dbReference type="PANTHER" id="PTHR43537:SF24">
    <property type="entry name" value="GLUCONATE OPERON TRANSCRIPTIONAL REPRESSOR"/>
    <property type="match status" value="1"/>
</dbReference>
<dbReference type="AlphaFoldDB" id="D7A0N5"/>
<organism evidence="5 6">
    <name type="scientific">Ancylobacter novellus (strain ATCC 8093 / DSM 506 / JCM 20403 / CCM 1077 / IAM 12100 / NBRC 12443 / NCIMB 10456)</name>
    <name type="common">Starkeya novella</name>
    <dbReference type="NCBI Taxonomy" id="639283"/>
    <lineage>
        <taxon>Bacteria</taxon>
        <taxon>Pseudomonadati</taxon>
        <taxon>Pseudomonadota</taxon>
        <taxon>Alphaproteobacteria</taxon>
        <taxon>Hyphomicrobiales</taxon>
        <taxon>Xanthobacteraceae</taxon>
        <taxon>Ancylobacter</taxon>
    </lineage>
</organism>
<dbReference type="InterPro" id="IPR011711">
    <property type="entry name" value="GntR_C"/>
</dbReference>
<dbReference type="InterPro" id="IPR000485">
    <property type="entry name" value="AsnC-type_HTH_dom"/>
</dbReference>
<dbReference type="eggNOG" id="COG1802">
    <property type="taxonomic scope" value="Bacteria"/>
</dbReference>
<dbReference type="SMART" id="SM00345">
    <property type="entry name" value="HTH_GNTR"/>
    <property type="match status" value="1"/>
</dbReference>
<dbReference type="Gene3D" id="1.10.10.10">
    <property type="entry name" value="Winged helix-like DNA-binding domain superfamily/Winged helix DNA-binding domain"/>
    <property type="match status" value="1"/>
</dbReference>
<proteinExistence type="predicted"/>
<dbReference type="Gene3D" id="1.20.120.530">
    <property type="entry name" value="GntR ligand-binding domain-like"/>
    <property type="match status" value="1"/>
</dbReference>
<dbReference type="HOGENOM" id="CLU_017584_5_2_5"/>
<dbReference type="InterPro" id="IPR000524">
    <property type="entry name" value="Tscrpt_reg_HTH_GntR"/>
</dbReference>
<keyword evidence="2" id="KW-0238">DNA-binding</keyword>
<evidence type="ECO:0000256" key="2">
    <source>
        <dbReference type="ARBA" id="ARBA00023125"/>
    </source>
</evidence>
<sequence length="238" mass="26663">MEPFQDYLPTSMKPVPMSSTFSIPRPVRLGAEVYDWLLKKLMSLEIEPGGRISVDKLARELGVSQTPIREALSQLEAQGLVVKIHLSGYRAASQLTRKQFDDLCELRLLLEPAAAARAAVRMSEDELGALRTLAADMEEPVPGDPLAAYNAFAQQDARFHGEVARASGNALLHDIVTHQRVHLHLFRLRFYTRVTQDAIVEHARIIEAFRQRDPEAAAAAMRSHIEKAHARFKDVFDS</sequence>